<feature type="domain" description="DUF4376" evidence="1">
    <location>
        <begin position="84"/>
        <end position="181"/>
    </location>
</feature>
<dbReference type="InterPro" id="IPR025484">
    <property type="entry name" value="DUF4376"/>
</dbReference>
<dbReference type="EMBL" id="QFBC01000001">
    <property type="protein sequence ID" value="PWE57669.1"/>
    <property type="molecule type" value="Genomic_DNA"/>
</dbReference>
<evidence type="ECO:0000259" key="1">
    <source>
        <dbReference type="Pfam" id="PF14301"/>
    </source>
</evidence>
<dbReference type="Pfam" id="PF14301">
    <property type="entry name" value="DUF4376"/>
    <property type="match status" value="1"/>
</dbReference>
<comment type="caution">
    <text evidence="2">The sequence shown here is derived from an EMBL/GenBank/DDBJ whole genome shotgun (WGS) entry which is preliminary data.</text>
</comment>
<dbReference type="OrthoDB" id="7870359at2"/>
<dbReference type="RefSeq" id="WP_109456186.1">
    <property type="nucleotide sequence ID" value="NZ_QFBC01000001.1"/>
</dbReference>
<name>A0A2U2DWS1_9HYPH</name>
<sequence>MTLYLETPDGFVPWAGEAINDVQHPLTIERVWSGDELAAIGLYLPAPADPIPPGKMATATTVERVDGVVKFVDMLADAPPPPTDDINAEHDRRAATGRVFAVAGYGDVALEGSAGTQMVLLALKDTARDMVAVGYSEPVLMFTDRDNIDRHLTPEQVIELVDAGKIYMQALHAAKRSLKAMDPIPADFADDQWWPPAA</sequence>
<evidence type="ECO:0000313" key="3">
    <source>
        <dbReference type="Proteomes" id="UP000245252"/>
    </source>
</evidence>
<dbReference type="Proteomes" id="UP000245252">
    <property type="component" value="Unassembled WGS sequence"/>
</dbReference>
<protein>
    <recommendedName>
        <fullName evidence="1">DUF4376 domain-containing protein</fullName>
    </recommendedName>
</protein>
<accession>A0A2U2DWS1</accession>
<proteinExistence type="predicted"/>
<dbReference type="AlphaFoldDB" id="A0A2U2DWS1"/>
<evidence type="ECO:0000313" key="2">
    <source>
        <dbReference type="EMBL" id="PWE57669.1"/>
    </source>
</evidence>
<keyword evidence="3" id="KW-1185">Reference proteome</keyword>
<gene>
    <name evidence="2" type="ORF">DEM27_00195</name>
</gene>
<reference evidence="2 3" key="1">
    <citation type="submission" date="2018-05" db="EMBL/GenBank/DDBJ databases">
        <title>The draft genome of strain NS-104.</title>
        <authorList>
            <person name="Hang P."/>
            <person name="Jiang J."/>
        </authorList>
    </citation>
    <scope>NUCLEOTIDE SEQUENCE [LARGE SCALE GENOMIC DNA]</scope>
    <source>
        <strain evidence="2 3">NS-104</strain>
    </source>
</reference>
<organism evidence="2 3">
    <name type="scientific">Metarhizobium album</name>
    <dbReference type="NCBI Taxonomy" id="2182425"/>
    <lineage>
        <taxon>Bacteria</taxon>
        <taxon>Pseudomonadati</taxon>
        <taxon>Pseudomonadota</taxon>
        <taxon>Alphaproteobacteria</taxon>
        <taxon>Hyphomicrobiales</taxon>
        <taxon>Rhizobiaceae</taxon>
        <taxon>Metarhizobium</taxon>
    </lineage>
</organism>